<feature type="transmembrane region" description="Helical" evidence="8">
    <location>
        <begin position="349"/>
        <end position="371"/>
    </location>
</feature>
<keyword evidence="10" id="KW-1185">Reference proteome</keyword>
<gene>
    <name evidence="9" type="ORF">GCM10014715_84410</name>
</gene>
<evidence type="ECO:0000313" key="10">
    <source>
        <dbReference type="Proteomes" id="UP000641386"/>
    </source>
</evidence>
<dbReference type="SUPFAM" id="SSF103473">
    <property type="entry name" value="MFS general substrate transporter"/>
    <property type="match status" value="1"/>
</dbReference>
<evidence type="ECO:0000256" key="6">
    <source>
        <dbReference type="ARBA" id="ARBA00023136"/>
    </source>
</evidence>
<feature type="transmembrane region" description="Helical" evidence="8">
    <location>
        <begin position="116"/>
        <end position="137"/>
    </location>
</feature>
<keyword evidence="5 8" id="KW-1133">Transmembrane helix</keyword>
<reference evidence="9" key="2">
    <citation type="submission" date="2020-09" db="EMBL/GenBank/DDBJ databases">
        <authorList>
            <person name="Sun Q."/>
            <person name="Ohkuma M."/>
        </authorList>
    </citation>
    <scope>NUCLEOTIDE SEQUENCE</scope>
    <source>
        <strain evidence="9">JCM 3302</strain>
    </source>
</reference>
<feature type="transmembrane region" description="Helical" evidence="8">
    <location>
        <begin position="392"/>
        <end position="409"/>
    </location>
</feature>
<feature type="transmembrane region" description="Helical" evidence="8">
    <location>
        <begin position="143"/>
        <end position="167"/>
    </location>
</feature>
<evidence type="ECO:0000256" key="4">
    <source>
        <dbReference type="ARBA" id="ARBA00022692"/>
    </source>
</evidence>
<evidence type="ECO:0000313" key="9">
    <source>
        <dbReference type="EMBL" id="GHF16316.1"/>
    </source>
</evidence>
<evidence type="ECO:0000256" key="2">
    <source>
        <dbReference type="ARBA" id="ARBA00022448"/>
    </source>
</evidence>
<name>A0A919E5L9_9ACTN</name>
<keyword evidence="2" id="KW-0813">Transport</keyword>
<sequence>MHQRDLTGGARVGQRVREHAVLVALDGDDRKGQLPRGRDETRIGQGCRGHLPGRGQGQQQGGQGVLRARSQHDPPLVALHASPSQVALLAAAGTAPFLLLGLPAGAWVDRWARRRLMVFCDLGRGVLLATLPVAQLAGVLTLLQLYVVALGVGALSVFFDIASLSVLPGLVRPDQIAPANARLEVVRATAQTSGPALGGALVQVLTAPLALAVDALSYAVSALLLRGLPPVPSPPAAARSGSLLVQIRAGLRFCLTHPYIRPLAVGAAWLNFWTEGLLAVFLTYAVRELRLSPATVGTVLAVAGLGYLAGSLLTPRLNAWIGVGPAIVVGAALNAGFLLAAWAPSTGTTAWLLLGFTVTAIGVSVWNVNAVSLRQATTPDDLLARMNAANRFLIWGTMPLGAAAGGLLADLLGLHLAVIICALAAPASALPVVFSAVRKVASMPRPPAPTGLAPAADPTPAPTPAGTPTP</sequence>
<dbReference type="Proteomes" id="UP000641386">
    <property type="component" value="Unassembled WGS sequence"/>
</dbReference>
<protein>
    <submittedName>
        <fullName evidence="9">MFS transporter</fullName>
    </submittedName>
</protein>
<dbReference type="EMBL" id="BNBC01000074">
    <property type="protein sequence ID" value="GHF16316.1"/>
    <property type="molecule type" value="Genomic_DNA"/>
</dbReference>
<feature type="compositionally biased region" description="Pro residues" evidence="7">
    <location>
        <begin position="457"/>
        <end position="470"/>
    </location>
</feature>
<proteinExistence type="predicted"/>
<comment type="caution">
    <text evidence="9">The sequence shown here is derived from an EMBL/GenBank/DDBJ whole genome shotgun (WGS) entry which is preliminary data.</text>
</comment>
<organism evidence="9 10">
    <name type="scientific">Streptomyces spiralis</name>
    <dbReference type="NCBI Taxonomy" id="66376"/>
    <lineage>
        <taxon>Bacteria</taxon>
        <taxon>Bacillati</taxon>
        <taxon>Actinomycetota</taxon>
        <taxon>Actinomycetes</taxon>
        <taxon>Kitasatosporales</taxon>
        <taxon>Streptomycetaceae</taxon>
        <taxon>Streptomyces</taxon>
    </lineage>
</organism>
<evidence type="ECO:0000256" key="5">
    <source>
        <dbReference type="ARBA" id="ARBA00022989"/>
    </source>
</evidence>
<feature type="transmembrane region" description="Helical" evidence="8">
    <location>
        <begin position="317"/>
        <end position="343"/>
    </location>
</feature>
<keyword evidence="4 8" id="KW-0812">Transmembrane</keyword>
<comment type="subcellular location">
    <subcellularLocation>
        <location evidence="1">Cell membrane</location>
        <topology evidence="1">Multi-pass membrane protein</topology>
    </subcellularLocation>
</comment>
<dbReference type="InterPro" id="IPR036259">
    <property type="entry name" value="MFS_trans_sf"/>
</dbReference>
<feature type="region of interest" description="Disordered" evidence="7">
    <location>
        <begin position="29"/>
        <end position="67"/>
    </location>
</feature>
<reference evidence="9" key="1">
    <citation type="journal article" date="2014" name="Int. J. Syst. Evol. Microbiol.">
        <title>Complete genome sequence of Corynebacterium casei LMG S-19264T (=DSM 44701T), isolated from a smear-ripened cheese.</title>
        <authorList>
            <consortium name="US DOE Joint Genome Institute (JGI-PGF)"/>
            <person name="Walter F."/>
            <person name="Albersmeier A."/>
            <person name="Kalinowski J."/>
            <person name="Ruckert C."/>
        </authorList>
    </citation>
    <scope>NUCLEOTIDE SEQUENCE</scope>
    <source>
        <strain evidence="9">JCM 3302</strain>
    </source>
</reference>
<keyword evidence="6 8" id="KW-0472">Membrane</keyword>
<dbReference type="AlphaFoldDB" id="A0A919E5L9"/>
<dbReference type="PANTHER" id="PTHR23513:SF6">
    <property type="entry name" value="MAJOR FACILITATOR SUPERFAMILY ASSOCIATED DOMAIN-CONTAINING PROTEIN"/>
    <property type="match status" value="1"/>
</dbReference>
<feature type="compositionally biased region" description="Basic and acidic residues" evidence="7">
    <location>
        <begin position="29"/>
        <end position="42"/>
    </location>
</feature>
<dbReference type="PANTHER" id="PTHR23513">
    <property type="entry name" value="INTEGRAL MEMBRANE EFFLUX PROTEIN-RELATED"/>
    <property type="match status" value="1"/>
</dbReference>
<feature type="transmembrane region" description="Helical" evidence="8">
    <location>
        <begin position="415"/>
        <end position="437"/>
    </location>
</feature>
<feature type="transmembrane region" description="Helical" evidence="8">
    <location>
        <begin position="291"/>
        <end position="310"/>
    </location>
</feature>
<evidence type="ECO:0000256" key="8">
    <source>
        <dbReference type="SAM" id="Phobius"/>
    </source>
</evidence>
<dbReference type="CDD" id="cd06173">
    <property type="entry name" value="MFS_MefA_like"/>
    <property type="match status" value="1"/>
</dbReference>
<accession>A0A919E5L9</accession>
<feature type="compositionally biased region" description="Gly residues" evidence="7">
    <location>
        <begin position="52"/>
        <end position="64"/>
    </location>
</feature>
<evidence type="ECO:0000256" key="1">
    <source>
        <dbReference type="ARBA" id="ARBA00004651"/>
    </source>
</evidence>
<keyword evidence="3" id="KW-1003">Cell membrane</keyword>
<feature type="transmembrane region" description="Helical" evidence="8">
    <location>
        <begin position="86"/>
        <end position="104"/>
    </location>
</feature>
<evidence type="ECO:0000256" key="7">
    <source>
        <dbReference type="SAM" id="MobiDB-lite"/>
    </source>
</evidence>
<evidence type="ECO:0000256" key="3">
    <source>
        <dbReference type="ARBA" id="ARBA00022475"/>
    </source>
</evidence>
<feature type="transmembrane region" description="Helical" evidence="8">
    <location>
        <begin position="263"/>
        <end position="285"/>
    </location>
</feature>
<dbReference type="Gene3D" id="1.20.1250.20">
    <property type="entry name" value="MFS general substrate transporter like domains"/>
    <property type="match status" value="1"/>
</dbReference>
<feature type="region of interest" description="Disordered" evidence="7">
    <location>
        <begin position="445"/>
        <end position="470"/>
    </location>
</feature>
<dbReference type="GO" id="GO:0005886">
    <property type="term" value="C:plasma membrane"/>
    <property type="evidence" value="ECO:0007669"/>
    <property type="project" value="UniProtKB-SubCell"/>
</dbReference>
<dbReference type="Pfam" id="PF05977">
    <property type="entry name" value="MFS_3"/>
    <property type="match status" value="1"/>
</dbReference>
<dbReference type="InterPro" id="IPR010290">
    <property type="entry name" value="TM_effector"/>
</dbReference>